<reference evidence="2 3" key="1">
    <citation type="submission" date="2019-11" db="EMBL/GenBank/DDBJ databases">
        <title>Genome of Strain BIT-d1.</title>
        <authorList>
            <person name="Yang Y."/>
        </authorList>
    </citation>
    <scope>NUCLEOTIDE SEQUENCE [LARGE SCALE GENOMIC DNA]</scope>
    <source>
        <strain evidence="2 3">BIT-d1</strain>
    </source>
</reference>
<feature type="transmembrane region" description="Helical" evidence="1">
    <location>
        <begin position="164"/>
        <end position="184"/>
    </location>
</feature>
<feature type="transmembrane region" description="Helical" evidence="1">
    <location>
        <begin position="16"/>
        <end position="40"/>
    </location>
</feature>
<evidence type="ECO:0000313" key="3">
    <source>
        <dbReference type="Proteomes" id="UP000438760"/>
    </source>
</evidence>
<dbReference type="AlphaFoldDB" id="A0A6I3LN83"/>
<protein>
    <submittedName>
        <fullName evidence="2">DUF4271 domain-containing protein</fullName>
    </submittedName>
</protein>
<keyword evidence="1" id="KW-0472">Membrane</keyword>
<organism evidence="2 3">
    <name type="scientific">Myroides albus</name>
    <dbReference type="NCBI Taxonomy" id="2562892"/>
    <lineage>
        <taxon>Bacteria</taxon>
        <taxon>Pseudomonadati</taxon>
        <taxon>Bacteroidota</taxon>
        <taxon>Flavobacteriia</taxon>
        <taxon>Flavobacteriales</taxon>
        <taxon>Flavobacteriaceae</taxon>
        <taxon>Myroides</taxon>
    </lineage>
</organism>
<dbReference type="InterPro" id="IPR025367">
    <property type="entry name" value="DUF4271"/>
</dbReference>
<accession>A0A6I3LN83</accession>
<keyword evidence="1" id="KW-1133">Transmembrane helix</keyword>
<feature type="transmembrane region" description="Helical" evidence="1">
    <location>
        <begin position="140"/>
        <end position="158"/>
    </location>
</feature>
<dbReference type="OrthoDB" id="1438590at2"/>
<proteinExistence type="predicted"/>
<dbReference type="RefSeq" id="WP_155092084.1">
    <property type="nucleotide sequence ID" value="NZ_WMJX01000013.1"/>
</dbReference>
<feature type="transmembrane region" description="Helical" evidence="1">
    <location>
        <begin position="94"/>
        <end position="116"/>
    </location>
</feature>
<evidence type="ECO:0000313" key="2">
    <source>
        <dbReference type="EMBL" id="MTG98051.1"/>
    </source>
</evidence>
<dbReference type="Pfam" id="PF14093">
    <property type="entry name" value="DUF4271"/>
    <property type="match status" value="1"/>
</dbReference>
<dbReference type="Proteomes" id="UP000438760">
    <property type="component" value="Unassembled WGS sequence"/>
</dbReference>
<keyword evidence="3" id="KW-1185">Reference proteome</keyword>
<gene>
    <name evidence="2" type="ORF">GJV76_07895</name>
</gene>
<keyword evidence="1" id="KW-0812">Transmembrane</keyword>
<name>A0A6I3LN83_9FLAO</name>
<evidence type="ECO:0000256" key="1">
    <source>
        <dbReference type="SAM" id="Phobius"/>
    </source>
</evidence>
<dbReference type="EMBL" id="WMJX01000013">
    <property type="protein sequence ID" value="MTG98051.1"/>
    <property type="molecule type" value="Genomic_DNA"/>
</dbReference>
<feature type="transmembrane region" description="Helical" evidence="1">
    <location>
        <begin position="61"/>
        <end position="82"/>
    </location>
</feature>
<comment type="caution">
    <text evidence="2">The sequence shown here is derived from an EMBL/GenBank/DDBJ whole genome shotgun (WGS) entry which is preliminary data.</text>
</comment>
<sequence>MENIVLIDRIVLNKDWATALFFIAFSVLAINRTIFSVRFAEFTKLAASNKYLKIYKDNTNLRNSFTLSFLAIQLISITFFIQISLKTFGYIEQITLNSFIQIINFIAFFVIAKYLIDKIIAVAFNIEEFADALNLQKATYRNYMGMMLLFVDVLLYYNEINSRSLTLILIFTLIAINVLLYIIFIKNNQKSILNKLFYFILYLCTLEIAPYFLLYFWFKNI</sequence>
<feature type="transmembrane region" description="Helical" evidence="1">
    <location>
        <begin position="196"/>
        <end position="218"/>
    </location>
</feature>